<evidence type="ECO:0000259" key="13">
    <source>
        <dbReference type="Pfam" id="PF13954"/>
    </source>
</evidence>
<organism evidence="14">
    <name type="scientific">Salmonella enteritidis</name>
    <dbReference type="NCBI Taxonomy" id="149539"/>
    <lineage>
        <taxon>Bacteria</taxon>
        <taxon>Pseudomonadati</taxon>
        <taxon>Pseudomonadota</taxon>
        <taxon>Gammaproteobacteria</taxon>
        <taxon>Enterobacterales</taxon>
        <taxon>Enterobacteriaceae</taxon>
        <taxon>Salmonella</taxon>
    </lineage>
</organism>
<dbReference type="InterPro" id="IPR025949">
    <property type="entry name" value="PapC-like_C"/>
</dbReference>
<dbReference type="PANTHER" id="PTHR30451">
    <property type="entry name" value="OUTER MEMBRANE USHER PROTEIN"/>
    <property type="match status" value="1"/>
</dbReference>
<evidence type="ECO:0000256" key="7">
    <source>
        <dbReference type="ARBA" id="ARBA00023136"/>
    </source>
</evidence>
<keyword evidence="3 9" id="KW-0813">Transport</keyword>
<dbReference type="Gene3D" id="2.60.40.2070">
    <property type="match status" value="1"/>
</dbReference>
<keyword evidence="9" id="KW-1029">Fimbrium biogenesis</keyword>
<comment type="caution">
    <text evidence="14">The sequence shown here is derived from an EMBL/GenBank/DDBJ whole genome shotgun (WGS) entry which is preliminary data.</text>
</comment>
<comment type="subcellular location">
    <subcellularLocation>
        <location evidence="1 9">Cell outer membrane</location>
        <topology evidence="1 9">Multi-pass membrane protein</topology>
    </subcellularLocation>
</comment>
<protein>
    <submittedName>
        <fullName evidence="14">Fimbrial outer membrane usher protein</fullName>
    </submittedName>
</protein>
<dbReference type="FunFam" id="2.60.40.2610:FF:000001">
    <property type="entry name" value="Outer membrane fimbrial usher protein"/>
    <property type="match status" value="1"/>
</dbReference>
<evidence type="ECO:0000259" key="12">
    <source>
        <dbReference type="Pfam" id="PF13953"/>
    </source>
</evidence>
<keyword evidence="6 11" id="KW-0732">Signal</keyword>
<evidence type="ECO:0000256" key="10">
    <source>
        <dbReference type="SAM" id="MobiDB-lite"/>
    </source>
</evidence>
<dbReference type="InterPro" id="IPR025885">
    <property type="entry name" value="PapC_N"/>
</dbReference>
<feature type="signal peptide" evidence="11">
    <location>
        <begin position="1"/>
        <end position="26"/>
    </location>
</feature>
<dbReference type="AlphaFoldDB" id="A0A6X6QMX0"/>
<dbReference type="InterPro" id="IPR037224">
    <property type="entry name" value="PapC_N_sf"/>
</dbReference>
<gene>
    <name evidence="14" type="ORF">GI501_05100</name>
</gene>
<proteinExistence type="inferred from homology"/>
<dbReference type="InterPro" id="IPR000015">
    <property type="entry name" value="Fimb_usher"/>
</dbReference>
<dbReference type="FunFam" id="2.60.40.3110:FF:000001">
    <property type="entry name" value="Putative fimbrial outer membrane usher"/>
    <property type="match status" value="1"/>
</dbReference>
<dbReference type="SUPFAM" id="SSF141729">
    <property type="entry name" value="FimD N-terminal domain-like"/>
    <property type="match status" value="1"/>
</dbReference>
<feature type="chain" id="PRO_5027788304" evidence="11">
    <location>
        <begin position="27"/>
        <end position="865"/>
    </location>
</feature>
<feature type="domain" description="PapC N-terminal" evidence="13">
    <location>
        <begin position="30"/>
        <end position="169"/>
    </location>
</feature>
<dbReference type="EMBL" id="DAAFOT010000002">
    <property type="protein sequence ID" value="HAB0894967.1"/>
    <property type="molecule type" value="Genomic_DNA"/>
</dbReference>
<evidence type="ECO:0000256" key="9">
    <source>
        <dbReference type="RuleBase" id="RU003884"/>
    </source>
</evidence>
<keyword evidence="7 9" id="KW-0472">Membrane</keyword>
<evidence type="ECO:0000256" key="6">
    <source>
        <dbReference type="ARBA" id="ARBA00022729"/>
    </source>
</evidence>
<feature type="domain" description="PapC-like C-terminal" evidence="12">
    <location>
        <begin position="784"/>
        <end position="848"/>
    </location>
</feature>
<evidence type="ECO:0000256" key="3">
    <source>
        <dbReference type="ARBA" id="ARBA00022448"/>
    </source>
</evidence>
<dbReference type="GO" id="GO:0015473">
    <property type="term" value="F:fimbrial usher porin activity"/>
    <property type="evidence" value="ECO:0007669"/>
    <property type="project" value="InterPro"/>
</dbReference>
<dbReference type="Gene3D" id="2.60.40.2610">
    <property type="entry name" value="Outer membrane usher protein FimD, plug domain"/>
    <property type="match status" value="1"/>
</dbReference>
<keyword evidence="8 9" id="KW-0998">Cell outer membrane</keyword>
<evidence type="ECO:0000256" key="1">
    <source>
        <dbReference type="ARBA" id="ARBA00004571"/>
    </source>
</evidence>
<dbReference type="GO" id="GO:0009279">
    <property type="term" value="C:cell outer membrane"/>
    <property type="evidence" value="ECO:0007669"/>
    <property type="project" value="UniProtKB-SubCell"/>
</dbReference>
<dbReference type="Gene3D" id="2.60.40.3110">
    <property type="match status" value="1"/>
</dbReference>
<feature type="region of interest" description="Disordered" evidence="10">
    <location>
        <begin position="606"/>
        <end position="625"/>
    </location>
</feature>
<feature type="compositionally biased region" description="Low complexity" evidence="10">
    <location>
        <begin position="607"/>
        <end position="623"/>
    </location>
</feature>
<dbReference type="RefSeq" id="WP_085419215.1">
    <property type="nucleotide sequence ID" value="NZ_NBRF01000003.1"/>
</dbReference>
<dbReference type="Gene3D" id="3.10.20.410">
    <property type="match status" value="1"/>
</dbReference>
<dbReference type="Pfam" id="PF13953">
    <property type="entry name" value="PapC_C"/>
    <property type="match status" value="1"/>
</dbReference>
<comment type="similarity">
    <text evidence="2 9">Belongs to the fimbrial export usher family.</text>
</comment>
<sequence>MSPTINWNRKSLALLIAIVCSGSAQGEEYYFDPALLQGATYGQNIARFNEQQTPSGDYLADVYVNGTLVTSSTNIRFNAVKEGQQTEPCLPLSVMKAAQIKSLPATDAATECRPLREWVPHASWQFDSATLRLLLTIPMTELTHKPRGYISPSEWDSGALALFLRHNTNWTHTENTDSHYRYQYLWSGLNMGVNLGLWQVRHQSNLRYANSNQSGSAWRYANSNQSGSAWRYNSVRTWVQRPVASINSILSLGDSYTDSSLFGSLSFNGAKLVTDERMRPQGKRGYAPEVRGVAASSAHVVVKQLGKVIYETNVPPGPFYIDDLYNTRYQGDLEVEVIEASGKTSRFTVPYSSVPDSVRPGNWHYSLAFGRVRQYYDIENRFFEGTFQHGVNNTITLNLGSRIAQRYQAWLAGGVWATGMGAFGLNATWSNARAEHNDRQQGWRAELSYSKTFTTGTNLVLAAYRYSTNGFRDLQDVLGVRREAKTGIDYYSDTLHQRNRLSATVSQPLGRLGTLNLSASTADYYNNQSRITQLQMGYSNQWRNISYGVNIARQRTTWDYDRFYHGVNEPLDVSSRQKYTETTMSFNVSIPLDWGENRTSVAMNYNQSSQSRSSTVSMTGSSGENSDLSWSVYGGYERYRNSNSDSSAPTTFGGNLQQNTRFGALRANYDQGDNYRQEGLGASGTLVLHPGGLTAGPYTSDTFALIHADGAQGAIVQNGQGAVVDRFGYAILPSLSPYRVNNVTLDTRKMRSDAELTGGSQQIVPYAGAIARVNFATISGKAVLISVKMPDGGIPPMGADVFNGEGTNIGMVGQSGQIYARIAHPSGSLLVRWGTGANQRCRVAYQLDLHTKEPFLYLNKICEKE</sequence>
<reference evidence="14" key="1">
    <citation type="journal article" date="2018" name="Genome Biol.">
        <title>SKESA: strategic k-mer extension for scrupulous assemblies.</title>
        <authorList>
            <person name="Souvorov A."/>
            <person name="Agarwala R."/>
            <person name="Lipman D.J."/>
        </authorList>
    </citation>
    <scope>NUCLEOTIDE SEQUENCE</scope>
    <source>
        <strain evidence="14">118_2012K</strain>
    </source>
</reference>
<evidence type="ECO:0000256" key="11">
    <source>
        <dbReference type="SAM" id="SignalP"/>
    </source>
</evidence>
<evidence type="ECO:0000313" key="14">
    <source>
        <dbReference type="EMBL" id="HAB0894967.1"/>
    </source>
</evidence>
<dbReference type="Pfam" id="PF13954">
    <property type="entry name" value="PapC_N"/>
    <property type="match status" value="1"/>
</dbReference>
<dbReference type="GO" id="GO:0009297">
    <property type="term" value="P:pilus assembly"/>
    <property type="evidence" value="ECO:0007669"/>
    <property type="project" value="InterPro"/>
</dbReference>
<evidence type="ECO:0000256" key="4">
    <source>
        <dbReference type="ARBA" id="ARBA00022452"/>
    </source>
</evidence>
<dbReference type="NCBIfam" id="NF011784">
    <property type="entry name" value="PRK15248.1"/>
    <property type="match status" value="1"/>
</dbReference>
<reference evidence="14" key="2">
    <citation type="submission" date="2019-02" db="EMBL/GenBank/DDBJ databases">
        <authorList>
            <consortium name="NCBI Pathogen Detection Project"/>
        </authorList>
    </citation>
    <scope>NUCLEOTIDE SEQUENCE</scope>
    <source>
        <strain evidence="14">118_2012K</strain>
    </source>
</reference>
<dbReference type="InterPro" id="IPR018030">
    <property type="entry name" value="Fimbrial_membr_usher_CS"/>
</dbReference>
<keyword evidence="5 9" id="KW-0812">Transmembrane</keyword>
<dbReference type="InterPro" id="IPR043142">
    <property type="entry name" value="PapC-like_C_sf"/>
</dbReference>
<name>A0A6X6QMX0_SALEN</name>
<evidence type="ECO:0000256" key="2">
    <source>
        <dbReference type="ARBA" id="ARBA00008064"/>
    </source>
</evidence>
<keyword evidence="4" id="KW-1134">Transmembrane beta strand</keyword>
<evidence type="ECO:0000256" key="5">
    <source>
        <dbReference type="ARBA" id="ARBA00022692"/>
    </source>
</evidence>
<dbReference type="PANTHER" id="PTHR30451:SF20">
    <property type="entry name" value="FIMBRIAE USHER"/>
    <property type="match status" value="1"/>
</dbReference>
<dbReference type="PROSITE" id="PS01151">
    <property type="entry name" value="FIMBRIAL_USHER"/>
    <property type="match status" value="1"/>
</dbReference>
<evidence type="ECO:0000256" key="8">
    <source>
        <dbReference type="ARBA" id="ARBA00023237"/>
    </source>
</evidence>
<dbReference type="InterPro" id="IPR042186">
    <property type="entry name" value="FimD_plug_dom"/>
</dbReference>
<dbReference type="Pfam" id="PF00577">
    <property type="entry name" value="Usher"/>
    <property type="match status" value="1"/>
</dbReference>
<accession>A0A6X6QMX0</accession>